<dbReference type="SUPFAM" id="SSF56925">
    <property type="entry name" value="OMPA-like"/>
    <property type="match status" value="1"/>
</dbReference>
<comment type="caution">
    <text evidence="2">The sequence shown here is derived from an EMBL/GenBank/DDBJ whole genome shotgun (WGS) entry which is preliminary data.</text>
</comment>
<keyword evidence="3" id="KW-1185">Reference proteome</keyword>
<feature type="chain" id="PRO_5045656766" description="Outer membrane protein beta-barrel domain-containing protein" evidence="1">
    <location>
        <begin position="33"/>
        <end position="237"/>
    </location>
</feature>
<name>A0ABW9KKE0_9BACT</name>
<dbReference type="RefSeq" id="WP_263413462.1">
    <property type="nucleotide sequence ID" value="NZ_BAABBH010000001.1"/>
</dbReference>
<dbReference type="Gene3D" id="2.40.160.20">
    <property type="match status" value="1"/>
</dbReference>
<evidence type="ECO:0000313" key="3">
    <source>
        <dbReference type="Proteomes" id="UP001634747"/>
    </source>
</evidence>
<accession>A0ABW9KKE0</accession>
<dbReference type="EMBL" id="JBJYXY010000001">
    <property type="protein sequence ID" value="MFN2975000.1"/>
    <property type="molecule type" value="Genomic_DNA"/>
</dbReference>
<protein>
    <recommendedName>
        <fullName evidence="4">Outer membrane protein beta-barrel domain-containing protein</fullName>
    </recommendedName>
</protein>
<reference evidence="2 3" key="1">
    <citation type="submission" date="2024-12" db="EMBL/GenBank/DDBJ databases">
        <authorList>
            <person name="Lee Y."/>
        </authorList>
    </citation>
    <scope>NUCLEOTIDE SEQUENCE [LARGE SCALE GENOMIC DNA]</scope>
    <source>
        <strain evidence="2 3">03SUJ4</strain>
    </source>
</reference>
<organism evidence="2 3">
    <name type="scientific">Terriglobus aquaticus</name>
    <dbReference type="NCBI Taxonomy" id="940139"/>
    <lineage>
        <taxon>Bacteria</taxon>
        <taxon>Pseudomonadati</taxon>
        <taxon>Acidobacteriota</taxon>
        <taxon>Terriglobia</taxon>
        <taxon>Terriglobales</taxon>
        <taxon>Acidobacteriaceae</taxon>
        <taxon>Terriglobus</taxon>
    </lineage>
</organism>
<evidence type="ECO:0008006" key="4">
    <source>
        <dbReference type="Google" id="ProtNLM"/>
    </source>
</evidence>
<proteinExistence type="predicted"/>
<keyword evidence="1" id="KW-0732">Signal</keyword>
<gene>
    <name evidence="2" type="ORF">ACK2TP_04430</name>
</gene>
<dbReference type="InterPro" id="IPR011250">
    <property type="entry name" value="OMP/PagP_B-barrel"/>
</dbReference>
<sequence>MAFPVRPFRSFPVLLSAVLFTGGVVSSAAAQADPGAAPQTRFDRVLSHFDFAASAVGEFDTTVNGPVQNKLAVTPNSLTEHPSSTVGAMGTIRFQKSPWVGGEFNYRWAKYNYTFTFANDPQNLLKFYTQNTANEYTVGYIAHPAHQLFGFKPFVGAGAGTVEFKPSRSSGSGLPVQARAAYYYTVGGDTPFSGDRFGLRLGFRQVFYLAPDFGQNYLYIKKLAISSQPTVGFYVHF</sequence>
<dbReference type="Proteomes" id="UP001634747">
    <property type="component" value="Unassembled WGS sequence"/>
</dbReference>
<feature type="signal peptide" evidence="1">
    <location>
        <begin position="1"/>
        <end position="32"/>
    </location>
</feature>
<evidence type="ECO:0000256" key="1">
    <source>
        <dbReference type="SAM" id="SignalP"/>
    </source>
</evidence>
<evidence type="ECO:0000313" key="2">
    <source>
        <dbReference type="EMBL" id="MFN2975000.1"/>
    </source>
</evidence>